<name>A0A840UEP9_9GAMM</name>
<proteinExistence type="predicted"/>
<dbReference type="EMBL" id="JACHFE010000004">
    <property type="protein sequence ID" value="MBB5321191.1"/>
    <property type="molecule type" value="Genomic_DNA"/>
</dbReference>
<dbReference type="Proteomes" id="UP000591735">
    <property type="component" value="Unassembled WGS sequence"/>
</dbReference>
<sequence length="285" mass="32155">MTEVLQSIDALHEYTKAVQAQELNQFIQEQTNGSATALPEGVTVADLEKYLETRRRYRGSMRTTLIDEFVEFVNTTSDAYGAMGSECFPCFVNPEHMKATAFFNLGDIDAPGHGDHRANLQLSETEAFEELLRINGKRFEQRALAEWLEDWRDHLIALAEDGNTELPISASVSAIRRITIGTNAESTSEEQTFSSRRSAMAEVEAKHKDELPAFLKFTCEPYQGLSERTFTLRLSLITGEKPQISARIVRLESVKEEMAKELEDRLRSGFEDTAVRTFVGTFDPN</sequence>
<comment type="caution">
    <text evidence="1">The sequence shown here is derived from an EMBL/GenBank/DDBJ whole genome shotgun (WGS) entry which is preliminary data.</text>
</comment>
<dbReference type="RefSeq" id="WP_183702132.1">
    <property type="nucleotide sequence ID" value="NZ_JACHFE010000004.1"/>
</dbReference>
<gene>
    <name evidence="1" type="ORF">HNR38_001680</name>
</gene>
<accession>A0A840UEP9</accession>
<evidence type="ECO:0000313" key="2">
    <source>
        <dbReference type="Proteomes" id="UP000591735"/>
    </source>
</evidence>
<evidence type="ECO:0000313" key="1">
    <source>
        <dbReference type="EMBL" id="MBB5321191.1"/>
    </source>
</evidence>
<dbReference type="InterPro" id="IPR019276">
    <property type="entry name" value="DUF2303"/>
</dbReference>
<keyword evidence="2" id="KW-1185">Reference proteome</keyword>
<dbReference type="Pfam" id="PF10065">
    <property type="entry name" value="DUF2303"/>
    <property type="match status" value="1"/>
</dbReference>
<organism evidence="1 2">
    <name type="scientific">Marinobacter oulmenensis</name>
    <dbReference type="NCBI Taxonomy" id="643747"/>
    <lineage>
        <taxon>Bacteria</taxon>
        <taxon>Pseudomonadati</taxon>
        <taxon>Pseudomonadota</taxon>
        <taxon>Gammaproteobacteria</taxon>
        <taxon>Pseudomonadales</taxon>
        <taxon>Marinobacteraceae</taxon>
        <taxon>Marinobacter</taxon>
    </lineage>
</organism>
<dbReference type="AlphaFoldDB" id="A0A840UEP9"/>
<reference evidence="1 2" key="1">
    <citation type="submission" date="2020-08" db="EMBL/GenBank/DDBJ databases">
        <title>Genomic Encyclopedia of Type Strains, Phase IV (KMG-IV): sequencing the most valuable type-strain genomes for metagenomic binning, comparative biology and taxonomic classification.</title>
        <authorList>
            <person name="Goeker M."/>
        </authorList>
    </citation>
    <scope>NUCLEOTIDE SEQUENCE [LARGE SCALE GENOMIC DNA]</scope>
    <source>
        <strain evidence="1 2">DSM 22359</strain>
    </source>
</reference>
<protein>
    <submittedName>
        <fullName evidence="1">Uncharacterized protein YfdQ (DUF2303 family)</fullName>
    </submittedName>
</protein>